<dbReference type="AlphaFoldDB" id="A0A915KJ16"/>
<dbReference type="Proteomes" id="UP000887565">
    <property type="component" value="Unplaced"/>
</dbReference>
<dbReference type="WBParaSite" id="nRc.2.0.1.t37996-RA">
    <property type="protein sequence ID" value="nRc.2.0.1.t37996-RA"/>
    <property type="gene ID" value="nRc.2.0.1.g37996"/>
</dbReference>
<feature type="compositionally biased region" description="Low complexity" evidence="1">
    <location>
        <begin position="41"/>
        <end position="52"/>
    </location>
</feature>
<evidence type="ECO:0000313" key="3">
    <source>
        <dbReference type="WBParaSite" id="nRc.2.0.1.t37996-RA"/>
    </source>
</evidence>
<evidence type="ECO:0000313" key="2">
    <source>
        <dbReference type="Proteomes" id="UP000887565"/>
    </source>
</evidence>
<name>A0A915KJ16_ROMCU</name>
<evidence type="ECO:0000256" key="1">
    <source>
        <dbReference type="SAM" id="MobiDB-lite"/>
    </source>
</evidence>
<proteinExistence type="predicted"/>
<organism evidence="2 3">
    <name type="scientific">Romanomermis culicivorax</name>
    <name type="common">Nematode worm</name>
    <dbReference type="NCBI Taxonomy" id="13658"/>
    <lineage>
        <taxon>Eukaryota</taxon>
        <taxon>Metazoa</taxon>
        <taxon>Ecdysozoa</taxon>
        <taxon>Nematoda</taxon>
        <taxon>Enoplea</taxon>
        <taxon>Dorylaimia</taxon>
        <taxon>Mermithida</taxon>
        <taxon>Mermithoidea</taxon>
        <taxon>Mermithidae</taxon>
        <taxon>Romanomermis</taxon>
    </lineage>
</organism>
<feature type="region of interest" description="Disordered" evidence="1">
    <location>
        <begin position="1"/>
        <end position="69"/>
    </location>
</feature>
<keyword evidence="2" id="KW-1185">Reference proteome</keyword>
<feature type="compositionally biased region" description="Polar residues" evidence="1">
    <location>
        <begin position="24"/>
        <end position="40"/>
    </location>
</feature>
<reference evidence="3" key="1">
    <citation type="submission" date="2022-11" db="UniProtKB">
        <authorList>
            <consortium name="WormBaseParasite"/>
        </authorList>
    </citation>
    <scope>IDENTIFICATION</scope>
</reference>
<feature type="compositionally biased region" description="Basic and acidic residues" evidence="1">
    <location>
        <begin position="58"/>
        <end position="69"/>
    </location>
</feature>
<accession>A0A915KJ16</accession>
<sequence>MRRGTWSIGGGTNGHEPKLPESCVNASDNSITPSNPKSMGSTTETPTSTKHPTMPDLAQHDGYCRRRIL</sequence>
<protein>
    <submittedName>
        <fullName evidence="3">Uncharacterized protein</fullName>
    </submittedName>
</protein>